<reference evidence="3" key="1">
    <citation type="submission" date="2020-01" db="EMBL/GenBank/DDBJ databases">
        <authorList>
            <consortium name="DOE Joint Genome Institute"/>
            <person name="Haridas S."/>
            <person name="Albert R."/>
            <person name="Binder M."/>
            <person name="Bloem J."/>
            <person name="Labutti K."/>
            <person name="Salamov A."/>
            <person name="Andreopoulos B."/>
            <person name="Baker S.E."/>
            <person name="Barry K."/>
            <person name="Bills G."/>
            <person name="Bluhm B.H."/>
            <person name="Cannon C."/>
            <person name="Castanera R."/>
            <person name="Culley D.E."/>
            <person name="Daum C."/>
            <person name="Ezra D."/>
            <person name="Gonzalez J.B."/>
            <person name="Henrissat B."/>
            <person name="Kuo A."/>
            <person name="Liang C."/>
            <person name="Lipzen A."/>
            <person name="Lutzoni F."/>
            <person name="Magnuson J."/>
            <person name="Mondo S."/>
            <person name="Nolan M."/>
            <person name="Ohm R."/>
            <person name="Pangilinan J."/>
            <person name="Park H.-J."/>
            <person name="Ramirez L."/>
            <person name="Alfaro M."/>
            <person name="Sun H."/>
            <person name="Tritt A."/>
            <person name="Yoshinaga Y."/>
            <person name="Zwiers L.-H."/>
            <person name="Turgeon B.G."/>
            <person name="Goodwin S.B."/>
            <person name="Spatafora J.W."/>
            <person name="Crous P.W."/>
            <person name="Grigoriev I.V."/>
        </authorList>
    </citation>
    <scope>NUCLEOTIDE SEQUENCE</scope>
    <source>
        <strain evidence="3">CBS 342.82</strain>
    </source>
</reference>
<sequence length="79" mass="8518">MLPVLPLVPLQVLSLSAKVASQTGELACQCMSIGSSLAVIPCRLASGRLFMAEHFKDRAASLLQAVRHLPYLSLQLIFP</sequence>
<evidence type="ECO:0000313" key="3">
    <source>
        <dbReference type="RefSeq" id="XP_033462488.1"/>
    </source>
</evidence>
<reference evidence="3" key="3">
    <citation type="submission" date="2025-08" db="UniProtKB">
        <authorList>
            <consortium name="RefSeq"/>
        </authorList>
    </citation>
    <scope>IDENTIFICATION</scope>
    <source>
        <strain evidence="3">CBS 342.82</strain>
    </source>
</reference>
<accession>A0A6J3MF09</accession>
<dbReference type="AlphaFoldDB" id="A0A6J3MF09"/>
<gene>
    <name evidence="3" type="ORF">K489DRAFT_157965</name>
</gene>
<organism evidence="3">
    <name type="scientific">Dissoconium aciculare CBS 342.82</name>
    <dbReference type="NCBI Taxonomy" id="1314786"/>
    <lineage>
        <taxon>Eukaryota</taxon>
        <taxon>Fungi</taxon>
        <taxon>Dikarya</taxon>
        <taxon>Ascomycota</taxon>
        <taxon>Pezizomycotina</taxon>
        <taxon>Dothideomycetes</taxon>
        <taxon>Dothideomycetidae</taxon>
        <taxon>Mycosphaerellales</taxon>
        <taxon>Dissoconiaceae</taxon>
        <taxon>Dissoconium</taxon>
    </lineage>
</organism>
<protein>
    <recommendedName>
        <fullName evidence="4">Secreted protein</fullName>
    </recommendedName>
</protein>
<evidence type="ECO:0000313" key="2">
    <source>
        <dbReference type="Proteomes" id="UP000504637"/>
    </source>
</evidence>
<proteinExistence type="predicted"/>
<dbReference type="RefSeq" id="XP_033462488.1">
    <property type="nucleotide sequence ID" value="XM_033599277.1"/>
</dbReference>
<keyword evidence="1" id="KW-0732">Signal</keyword>
<evidence type="ECO:0008006" key="4">
    <source>
        <dbReference type="Google" id="ProtNLM"/>
    </source>
</evidence>
<reference evidence="3" key="2">
    <citation type="submission" date="2020-04" db="EMBL/GenBank/DDBJ databases">
        <authorList>
            <consortium name="NCBI Genome Project"/>
        </authorList>
    </citation>
    <scope>NUCLEOTIDE SEQUENCE</scope>
    <source>
        <strain evidence="3">CBS 342.82</strain>
    </source>
</reference>
<feature type="signal peptide" evidence="1">
    <location>
        <begin position="1"/>
        <end position="21"/>
    </location>
</feature>
<dbReference type="GeneID" id="54357076"/>
<name>A0A6J3MF09_9PEZI</name>
<keyword evidence="2" id="KW-1185">Reference proteome</keyword>
<feature type="chain" id="PRO_5026724276" description="Secreted protein" evidence="1">
    <location>
        <begin position="22"/>
        <end position="79"/>
    </location>
</feature>
<evidence type="ECO:0000256" key="1">
    <source>
        <dbReference type="SAM" id="SignalP"/>
    </source>
</evidence>
<dbReference type="Proteomes" id="UP000504637">
    <property type="component" value="Unplaced"/>
</dbReference>